<gene>
    <name evidence="2" type="ORF">HEK616_83080</name>
</gene>
<accession>A0ABM8A8G6</accession>
<feature type="region of interest" description="Disordered" evidence="1">
    <location>
        <begin position="61"/>
        <end position="91"/>
    </location>
</feature>
<name>A0ABM8A8G6_STRNI</name>
<organism evidence="2 3">
    <name type="scientific">Streptomyces nigrescens</name>
    <dbReference type="NCBI Taxonomy" id="1920"/>
    <lineage>
        <taxon>Bacteria</taxon>
        <taxon>Bacillati</taxon>
        <taxon>Actinomycetota</taxon>
        <taxon>Actinomycetes</taxon>
        <taxon>Kitasatosporales</taxon>
        <taxon>Streptomycetaceae</taxon>
        <taxon>Streptomyces</taxon>
    </lineage>
</organism>
<proteinExistence type="predicted"/>
<reference evidence="2" key="1">
    <citation type="submission" date="2022-06" db="EMBL/GenBank/DDBJ databases">
        <title>Complete genome sequence of Streptomyces nigrescens HEK616.</title>
        <authorList>
            <person name="Asamizu S."/>
            <person name="Onaka H."/>
        </authorList>
    </citation>
    <scope>NUCLEOTIDE SEQUENCE</scope>
    <source>
        <strain evidence="2">HEK616</strain>
        <plasmid evidence="2">SNP1</plasmid>
    </source>
</reference>
<dbReference type="EMBL" id="AP026074">
    <property type="protein sequence ID" value="BDM74821.1"/>
    <property type="molecule type" value="Genomic_DNA"/>
</dbReference>
<evidence type="ECO:0000256" key="1">
    <source>
        <dbReference type="SAM" id="MobiDB-lite"/>
    </source>
</evidence>
<evidence type="ECO:0000313" key="2">
    <source>
        <dbReference type="EMBL" id="BDM74821.1"/>
    </source>
</evidence>
<keyword evidence="2" id="KW-0614">Plasmid</keyword>
<geneLocation type="plasmid" evidence="2 3">
    <name>SNP1</name>
</geneLocation>
<dbReference type="Proteomes" id="UP001059597">
    <property type="component" value="Plasmid SNP1"/>
</dbReference>
<feature type="compositionally biased region" description="Low complexity" evidence="1">
    <location>
        <begin position="65"/>
        <end position="84"/>
    </location>
</feature>
<keyword evidence="3" id="KW-1185">Reference proteome</keyword>
<protein>
    <submittedName>
        <fullName evidence="2">Uncharacterized protein</fullName>
    </submittedName>
</protein>
<sequence length="91" mass="9517">MTNDVDTLATALYATTDDMLKEHPDLAPWRPPAGITPRLSDAELVTLATMQAILGYTRPNGSAMPVPTCATSSPTCPSSPATTSGYARPPV</sequence>
<evidence type="ECO:0000313" key="3">
    <source>
        <dbReference type="Proteomes" id="UP001059597"/>
    </source>
</evidence>